<protein>
    <recommendedName>
        <fullName evidence="9">tRNA modification GTPase MnmE</fullName>
        <ecNumber evidence="9">3.6.-.-</ecNumber>
    </recommendedName>
</protein>
<dbReference type="EMBL" id="WODC01000001">
    <property type="protein sequence ID" value="MUM76366.1"/>
    <property type="molecule type" value="Genomic_DNA"/>
</dbReference>
<comment type="caution">
    <text evidence="14">The sequence shown here is derived from an EMBL/GenBank/DDBJ whole genome shotgun (WGS) entry which is preliminary data.</text>
</comment>
<evidence type="ECO:0000256" key="2">
    <source>
        <dbReference type="ARBA" id="ARBA00022694"/>
    </source>
</evidence>
<feature type="binding site" evidence="9">
    <location>
        <position position="239"/>
    </location>
    <ligand>
        <name>Mg(2+)</name>
        <dbReference type="ChEBI" id="CHEBI:18420"/>
    </ligand>
</feature>
<feature type="domain" description="MnmE helical" evidence="13">
    <location>
        <begin position="132"/>
        <end position="466"/>
    </location>
</feature>
<feature type="binding site" evidence="9">
    <location>
        <position position="129"/>
    </location>
    <ligand>
        <name>(6S)-5-formyl-5,6,7,8-tetrahydrofolate</name>
        <dbReference type="ChEBI" id="CHEBI:57457"/>
    </ligand>
</feature>
<evidence type="ECO:0000256" key="9">
    <source>
        <dbReference type="HAMAP-Rule" id="MF_00379"/>
    </source>
</evidence>
<dbReference type="FunFam" id="3.30.1360.120:FF:000003">
    <property type="entry name" value="tRNA modification GTPase MnmE"/>
    <property type="match status" value="1"/>
</dbReference>
<comment type="function">
    <text evidence="9">Exhibits a very high intrinsic GTPase hydrolysis rate. Involved in the addition of a carboxymethylaminomethyl (cmnm) group at the wobble position (U34) of certain tRNAs, forming tRNA-cmnm(5)s(2)U34.</text>
</comment>
<dbReference type="InterPro" id="IPR018948">
    <property type="entry name" value="GTP-bd_TrmE_N"/>
</dbReference>
<dbReference type="NCBIfam" id="TIGR00450">
    <property type="entry name" value="mnmE_trmE_thdF"/>
    <property type="match status" value="1"/>
</dbReference>
<dbReference type="NCBIfam" id="TIGR00231">
    <property type="entry name" value="small_GTP"/>
    <property type="match status" value="1"/>
</dbReference>
<feature type="binding site" evidence="9">
    <location>
        <begin position="235"/>
        <end position="240"/>
    </location>
    <ligand>
        <name>GTP</name>
        <dbReference type="ChEBI" id="CHEBI:37565"/>
    </ligand>
</feature>
<comment type="cofactor">
    <cofactor evidence="9">
        <name>K(+)</name>
        <dbReference type="ChEBI" id="CHEBI:29103"/>
    </cofactor>
    <text evidence="9">Binds 1 potassium ion per subunit.</text>
</comment>
<dbReference type="Gene3D" id="3.40.50.300">
    <property type="entry name" value="P-loop containing nucleotide triphosphate hydrolases"/>
    <property type="match status" value="1"/>
</dbReference>
<dbReference type="EC" id="3.6.-.-" evidence="9"/>
<dbReference type="RefSeq" id="WP_155931923.1">
    <property type="nucleotide sequence ID" value="NZ_WODC01000001.1"/>
</dbReference>
<feature type="binding site" evidence="9">
    <location>
        <position position="260"/>
    </location>
    <ligand>
        <name>Mg(2+)</name>
        <dbReference type="ChEBI" id="CHEBI:18420"/>
    </ligand>
</feature>
<feature type="binding site" evidence="9">
    <location>
        <begin position="254"/>
        <end position="260"/>
    </location>
    <ligand>
        <name>GTP</name>
        <dbReference type="ChEBI" id="CHEBI:37565"/>
    </ligand>
</feature>
<evidence type="ECO:0000259" key="11">
    <source>
        <dbReference type="Pfam" id="PF01926"/>
    </source>
</evidence>
<keyword evidence="7 9" id="KW-0630">Potassium</keyword>
<accession>A0A7K1KJX1</accession>
<keyword evidence="8 9" id="KW-0342">GTP-binding</keyword>
<evidence type="ECO:0000313" key="14">
    <source>
        <dbReference type="EMBL" id="MUM76366.1"/>
    </source>
</evidence>
<dbReference type="Proteomes" id="UP000461162">
    <property type="component" value="Unassembled WGS sequence"/>
</dbReference>
<proteinExistence type="inferred from homology"/>
<feature type="binding site" evidence="9">
    <location>
        <begin position="279"/>
        <end position="282"/>
    </location>
    <ligand>
        <name>GTP</name>
        <dbReference type="ChEBI" id="CHEBI:37565"/>
    </ligand>
</feature>
<dbReference type="GO" id="GO:0046872">
    <property type="term" value="F:metal ion binding"/>
    <property type="evidence" value="ECO:0007669"/>
    <property type="project" value="UniProtKB-KW"/>
</dbReference>
<dbReference type="CDD" id="cd04164">
    <property type="entry name" value="trmE"/>
    <property type="match status" value="1"/>
</dbReference>
<evidence type="ECO:0000256" key="7">
    <source>
        <dbReference type="ARBA" id="ARBA00022958"/>
    </source>
</evidence>
<evidence type="ECO:0000256" key="1">
    <source>
        <dbReference type="ARBA" id="ARBA00011043"/>
    </source>
</evidence>
<evidence type="ECO:0000313" key="15">
    <source>
        <dbReference type="Proteomes" id="UP000461162"/>
    </source>
</evidence>
<dbReference type="InterPro" id="IPR031168">
    <property type="entry name" value="G_TrmE"/>
</dbReference>
<keyword evidence="4 9" id="KW-0547">Nucleotide-binding</keyword>
<keyword evidence="3 9" id="KW-0479">Metal-binding</keyword>
<dbReference type="Gene3D" id="3.30.1360.120">
    <property type="entry name" value="Probable tRNA modification gtpase trme, domain 1"/>
    <property type="match status" value="1"/>
</dbReference>
<comment type="subcellular location">
    <subcellularLocation>
        <location evidence="9">Cytoplasm</location>
    </subcellularLocation>
</comment>
<evidence type="ECO:0000256" key="6">
    <source>
        <dbReference type="ARBA" id="ARBA00022842"/>
    </source>
</evidence>
<comment type="similarity">
    <text evidence="1 9 10">Belongs to the TRAFAC class TrmE-Era-EngA-EngB-Septin-like GTPase superfamily. TrmE GTPase family.</text>
</comment>
<dbReference type="InterPro" id="IPR027417">
    <property type="entry name" value="P-loop_NTPase"/>
</dbReference>
<dbReference type="Pfam" id="PF10396">
    <property type="entry name" value="TrmE_N"/>
    <property type="match status" value="1"/>
</dbReference>
<dbReference type="SUPFAM" id="SSF52540">
    <property type="entry name" value="P-loop containing nucleoside triphosphate hydrolases"/>
    <property type="match status" value="1"/>
</dbReference>
<evidence type="ECO:0000256" key="4">
    <source>
        <dbReference type="ARBA" id="ARBA00022741"/>
    </source>
</evidence>
<dbReference type="InterPro" id="IPR006073">
    <property type="entry name" value="GTP-bd"/>
</dbReference>
<dbReference type="Pfam" id="PF01926">
    <property type="entry name" value="MMR_HSR1"/>
    <property type="match status" value="1"/>
</dbReference>
<gene>
    <name evidence="9 14" type="primary">mnmE</name>
    <name evidence="9" type="synonym">trmE</name>
    <name evidence="14" type="ORF">GKC30_01815</name>
</gene>
<dbReference type="AlphaFoldDB" id="A0A7K1KJX1"/>
<dbReference type="Pfam" id="PF12631">
    <property type="entry name" value="MnmE_helical"/>
    <property type="match status" value="1"/>
</dbReference>
<feature type="domain" description="G" evidence="11">
    <location>
        <begin position="228"/>
        <end position="333"/>
    </location>
</feature>
<dbReference type="SUPFAM" id="SSF103025">
    <property type="entry name" value="Folate-binding domain"/>
    <property type="match status" value="1"/>
</dbReference>
<dbReference type="PANTHER" id="PTHR42714:SF2">
    <property type="entry name" value="TRNA MODIFICATION GTPASE GTPBP3, MITOCHONDRIAL"/>
    <property type="match status" value="1"/>
</dbReference>
<evidence type="ECO:0000256" key="8">
    <source>
        <dbReference type="ARBA" id="ARBA00023134"/>
    </source>
</evidence>
<dbReference type="GO" id="GO:0030488">
    <property type="term" value="P:tRNA methylation"/>
    <property type="evidence" value="ECO:0007669"/>
    <property type="project" value="TreeGrafter"/>
</dbReference>
<sequence length="469" mass="49521">MPDPRRAHDTIAAIATPPGDGGVGIIRLSGVSSRSIAARMFRPARPSFTDFTPYTLHYGRIVASDGAVLDDVLVAFMPGPGSYTGEDVVEINCHGGRAVLAAVLEETLRQGARLAERGEFTYRAFMHGRLDLTQAEAVAEMIHAPSRSALHLAQAKLSGLLGRRITELRSGLESLRARLAVAVDFPEDEVECLAPGELAGDAARIRAEIDALLGAVDRSRTWREGALVVLAGRVNAGKSSLMNALLGHDRAIVTDQPGTTRDYLEESLNLDGLLVRLVDTAGMRPCLADDSGHEPIDAVETAGMHMGQKLMDRADLVLLLADGTAPLDAATLETAAKLSPGRALAVLTKQDLPGFDPSIRAAPGLETVTVSSTTGHGLDALCVRIRARILENAGQPDPDELAPNARQAAALGQAAEELRLLEADAVAGVPYDLLSVRLETACATLSSITGEITSQEVLDAIFDAFCIGK</sequence>
<comment type="subunit">
    <text evidence="9">Homodimer. Heterotetramer of two MnmE and two MnmG subunits.</text>
</comment>
<evidence type="ECO:0000259" key="13">
    <source>
        <dbReference type="Pfam" id="PF12631"/>
    </source>
</evidence>
<feature type="binding site" evidence="9">
    <location>
        <position position="27"/>
    </location>
    <ligand>
        <name>(6S)-5-formyl-5,6,7,8-tetrahydrofolate</name>
        <dbReference type="ChEBI" id="CHEBI:57457"/>
    </ligand>
</feature>
<dbReference type="InterPro" id="IPR025867">
    <property type="entry name" value="MnmE_helical"/>
</dbReference>
<evidence type="ECO:0000259" key="12">
    <source>
        <dbReference type="Pfam" id="PF10396"/>
    </source>
</evidence>
<keyword evidence="5 9" id="KW-0378">Hydrolase</keyword>
<dbReference type="InterPro" id="IPR005225">
    <property type="entry name" value="Small_GTP-bd"/>
</dbReference>
<dbReference type="InterPro" id="IPR027368">
    <property type="entry name" value="MnmE_dom2"/>
</dbReference>
<keyword evidence="2 9" id="KW-0819">tRNA processing</keyword>
<dbReference type="GO" id="GO:0002098">
    <property type="term" value="P:tRNA wobble uridine modification"/>
    <property type="evidence" value="ECO:0007669"/>
    <property type="project" value="TreeGrafter"/>
</dbReference>
<dbReference type="Gene3D" id="1.20.120.430">
    <property type="entry name" value="tRNA modification GTPase MnmE domain 2"/>
    <property type="match status" value="1"/>
</dbReference>
<keyword evidence="15" id="KW-1185">Reference proteome</keyword>
<keyword evidence="9" id="KW-0963">Cytoplasm</keyword>
<dbReference type="InterPro" id="IPR027266">
    <property type="entry name" value="TrmE/GcvT-like"/>
</dbReference>
<reference evidence="14 15" key="1">
    <citation type="submission" date="2019-11" db="EMBL/GenBank/DDBJ databases">
        <title>Pseudodesulfovibrio alkaliphilus, sp. nov., an alkaliphilic sulfate-reducing bacteria from mud volcano of Taman peninsula, Russia.</title>
        <authorList>
            <person name="Frolova A."/>
            <person name="Merkel A.Y."/>
            <person name="Slobodkin A.I."/>
        </authorList>
    </citation>
    <scope>NUCLEOTIDE SEQUENCE [LARGE SCALE GENOMIC DNA]</scope>
    <source>
        <strain evidence="14 15">F-1</strain>
    </source>
</reference>
<name>A0A7K1KJX1_9BACT</name>
<feature type="domain" description="GTP-binding protein TrmE N-terminal" evidence="12">
    <location>
        <begin position="10"/>
        <end position="129"/>
    </location>
</feature>
<organism evidence="14 15">
    <name type="scientific">Pseudodesulfovibrio alkaliphilus</name>
    <dbReference type="NCBI Taxonomy" id="2661613"/>
    <lineage>
        <taxon>Bacteria</taxon>
        <taxon>Pseudomonadati</taxon>
        <taxon>Thermodesulfobacteriota</taxon>
        <taxon>Desulfovibrionia</taxon>
        <taxon>Desulfovibrionales</taxon>
        <taxon>Desulfovibrionaceae</taxon>
    </lineage>
</organism>
<dbReference type="HAMAP" id="MF_00379">
    <property type="entry name" value="GTPase_MnmE"/>
    <property type="match status" value="1"/>
</dbReference>
<dbReference type="GO" id="GO:0005525">
    <property type="term" value="F:GTP binding"/>
    <property type="evidence" value="ECO:0007669"/>
    <property type="project" value="UniProtKB-UniRule"/>
</dbReference>
<comment type="caution">
    <text evidence="9">Lacks conserved residue(s) required for the propagation of feature annotation.</text>
</comment>
<evidence type="ECO:0000256" key="10">
    <source>
        <dbReference type="RuleBase" id="RU003313"/>
    </source>
</evidence>
<dbReference type="InterPro" id="IPR004520">
    <property type="entry name" value="GTPase_MnmE"/>
</dbReference>
<dbReference type="GO" id="GO:0005829">
    <property type="term" value="C:cytosol"/>
    <property type="evidence" value="ECO:0007669"/>
    <property type="project" value="TreeGrafter"/>
</dbReference>
<dbReference type="GO" id="GO:0042802">
    <property type="term" value="F:identical protein binding"/>
    <property type="evidence" value="ECO:0007669"/>
    <property type="project" value="UniProtKB-ARBA"/>
</dbReference>
<feature type="binding site" evidence="9">
    <location>
        <position position="469"/>
    </location>
    <ligand>
        <name>(6S)-5-formyl-5,6,7,8-tetrahydrofolate</name>
        <dbReference type="ChEBI" id="CHEBI:57457"/>
    </ligand>
</feature>
<dbReference type="CDD" id="cd14858">
    <property type="entry name" value="TrmE_N"/>
    <property type="match status" value="1"/>
</dbReference>
<keyword evidence="6 9" id="KW-0460">Magnesium</keyword>
<dbReference type="GO" id="GO:0003924">
    <property type="term" value="F:GTPase activity"/>
    <property type="evidence" value="ECO:0007669"/>
    <property type="project" value="UniProtKB-UniRule"/>
</dbReference>
<evidence type="ECO:0000256" key="5">
    <source>
        <dbReference type="ARBA" id="ARBA00022801"/>
    </source>
</evidence>
<evidence type="ECO:0000256" key="3">
    <source>
        <dbReference type="ARBA" id="ARBA00022723"/>
    </source>
</evidence>
<dbReference type="PANTHER" id="PTHR42714">
    <property type="entry name" value="TRNA MODIFICATION GTPASE GTPBP3"/>
    <property type="match status" value="1"/>
</dbReference>
<feature type="binding site" evidence="9">
    <location>
        <position position="90"/>
    </location>
    <ligand>
        <name>(6S)-5-formyl-5,6,7,8-tetrahydrofolate</name>
        <dbReference type="ChEBI" id="CHEBI:57457"/>
    </ligand>
</feature>
<dbReference type="SUPFAM" id="SSF116878">
    <property type="entry name" value="TrmE connector domain"/>
    <property type="match status" value="1"/>
</dbReference>